<keyword evidence="4" id="KW-1185">Reference proteome</keyword>
<dbReference type="Gene3D" id="1.10.10.10">
    <property type="entry name" value="Winged helix-like DNA-binding domain superfamily/Winged helix DNA-binding domain"/>
    <property type="match status" value="2"/>
</dbReference>
<dbReference type="Pfam" id="PF01051">
    <property type="entry name" value="Rep3_N"/>
    <property type="match status" value="1"/>
</dbReference>
<feature type="domain" description="Initiator Rep protein WH1" evidence="2">
    <location>
        <begin position="15"/>
        <end position="163"/>
    </location>
</feature>
<dbReference type="SUPFAM" id="SSF46785">
    <property type="entry name" value="Winged helix' DNA-binding domain"/>
    <property type="match status" value="1"/>
</dbReference>
<evidence type="ECO:0000256" key="1">
    <source>
        <dbReference type="ARBA" id="ARBA00038283"/>
    </source>
</evidence>
<name>A0A7X8XZ94_9BACT</name>
<dbReference type="Proteomes" id="UP000585050">
    <property type="component" value="Unassembled WGS sequence"/>
</dbReference>
<accession>A0A7X8XZ94</accession>
<dbReference type="InterPro" id="IPR000525">
    <property type="entry name" value="Initiator_Rep_WH1"/>
</dbReference>
<comment type="similarity">
    <text evidence="1">Belongs to the initiator RepB protein family.</text>
</comment>
<dbReference type="GO" id="GO:0003887">
    <property type="term" value="F:DNA-directed DNA polymerase activity"/>
    <property type="evidence" value="ECO:0007669"/>
    <property type="project" value="InterPro"/>
</dbReference>
<dbReference type="EMBL" id="JABAIL010000016">
    <property type="protein sequence ID" value="NLR94954.1"/>
    <property type="molecule type" value="Genomic_DNA"/>
</dbReference>
<dbReference type="InterPro" id="IPR036388">
    <property type="entry name" value="WH-like_DNA-bd_sf"/>
</dbReference>
<dbReference type="RefSeq" id="WP_168885663.1">
    <property type="nucleotide sequence ID" value="NZ_JABAIL010000016.1"/>
</dbReference>
<evidence type="ECO:0000259" key="2">
    <source>
        <dbReference type="Pfam" id="PF01051"/>
    </source>
</evidence>
<evidence type="ECO:0000313" key="4">
    <source>
        <dbReference type="Proteomes" id="UP000585050"/>
    </source>
</evidence>
<proteinExistence type="inferred from homology"/>
<protein>
    <submittedName>
        <fullName evidence="3">Replication initiation protein</fullName>
    </submittedName>
</protein>
<dbReference type="InterPro" id="IPR036390">
    <property type="entry name" value="WH_DNA-bd_sf"/>
</dbReference>
<reference evidence="3 4" key="1">
    <citation type="submission" date="2020-04" db="EMBL/GenBank/DDBJ databases">
        <title>Flammeovirga sp. SR4, a novel species isolated from seawater.</title>
        <authorList>
            <person name="Wang X."/>
        </authorList>
    </citation>
    <scope>NUCLEOTIDE SEQUENCE [LARGE SCALE GENOMIC DNA]</scope>
    <source>
        <strain evidence="3 4">SR4</strain>
    </source>
</reference>
<organism evidence="3 4">
    <name type="scientific">Flammeovirga agarivorans</name>
    <dbReference type="NCBI Taxonomy" id="2726742"/>
    <lineage>
        <taxon>Bacteria</taxon>
        <taxon>Pseudomonadati</taxon>
        <taxon>Bacteroidota</taxon>
        <taxon>Cytophagia</taxon>
        <taxon>Cytophagales</taxon>
        <taxon>Flammeovirgaceae</taxon>
        <taxon>Flammeovirga</taxon>
    </lineage>
</organism>
<dbReference type="Pfam" id="PF21205">
    <property type="entry name" value="Rep3_C"/>
    <property type="match status" value="1"/>
</dbReference>
<evidence type="ECO:0000313" key="3">
    <source>
        <dbReference type="EMBL" id="NLR94954.1"/>
    </source>
</evidence>
<dbReference type="AlphaFoldDB" id="A0A7X8XZ94"/>
<sequence>MNKKTYTLPKKRGAQSNQLLLGSFESTAIQRDLFYILLSKMTDKDVAGTQYQFEAQEVKELRGSASNSLSSRRIYDELLKFSKIDIRITHNSVKGERDEEIINILESVRMQEEGKRRVKITAEVTSKARKHLLELADHFTTLSLEVLLNLNGAYTKRLYEILSRFKYKFDKGEPVYFRKSQLLGYFGLQNKKSYVNNSAEFKRSVLDKAIKELNENELTSSLKFKFETVSSGHHAGFNETGFMFSQGVEEKQVSEEQKMGKIASEKSSVYFNEITSRMSENSFYLTRMAKLDLSPAWMKVLNYSLKLFREDLKLHKVKVTNPSAVDAIFIQEFLDTFYEGDLDLELVTEGYTINAKVSSKLNIKNYKPKKAVVEESTPRDVWLNYLKVNYKIILDIMGETKALELVQKSLYNNEGKSAKVREELEKLKVTLSSFQ</sequence>
<gene>
    <name evidence="3" type="ORF">HGP29_27355</name>
</gene>
<dbReference type="GO" id="GO:0006270">
    <property type="term" value="P:DNA replication initiation"/>
    <property type="evidence" value="ECO:0007669"/>
    <property type="project" value="InterPro"/>
</dbReference>
<comment type="caution">
    <text evidence="3">The sequence shown here is derived from an EMBL/GenBank/DDBJ whole genome shotgun (WGS) entry which is preliminary data.</text>
</comment>